<sequence length="316" mass="30991">MQLFVFLIFSTLALATTPPSITTPPGIAGSTCIYDIAGIPTPCSQAGYGCFTTKPCTGECQPSAYSCYSGNNAPCPTGWTCSVFEGCEATAVSSIPCGGYCSPSTTSTPVTSCTVGNNGPCATGSTCTPTVPCTPSAQGGLPSCAGQCISTNPPPNFITIGCVVGSSAGCPQYSYCAPTTFCTGTCSATGTVLPPTTTYTTMSGPPSSTCQYLNNDCPAGESCSALPVCGGLCLTTAPGITTTCTLGGTCPANAGGGACSSAIPTCTTSGCPGVCSQTPCTVGGTVCPSPQATCTPTEPCSGLCVTTPPGTTLPFH</sequence>
<dbReference type="Proteomes" id="UP001166286">
    <property type="component" value="Unassembled WGS sequence"/>
</dbReference>
<comment type="caution">
    <text evidence="2">The sequence shown here is derived from an EMBL/GenBank/DDBJ whole genome shotgun (WGS) entry which is preliminary data.</text>
</comment>
<keyword evidence="1" id="KW-0732">Signal</keyword>
<dbReference type="AlphaFoldDB" id="A0AA39R0Q3"/>
<evidence type="ECO:0000256" key="1">
    <source>
        <dbReference type="SAM" id="SignalP"/>
    </source>
</evidence>
<accession>A0AA39R0Q3</accession>
<evidence type="ECO:0000313" key="3">
    <source>
        <dbReference type="Proteomes" id="UP001166286"/>
    </source>
</evidence>
<feature type="chain" id="PRO_5041425289" evidence="1">
    <location>
        <begin position="16"/>
        <end position="316"/>
    </location>
</feature>
<name>A0AA39R0Q3_9LECA</name>
<gene>
    <name evidence="2" type="ORF">JMJ35_004794</name>
</gene>
<reference evidence="2" key="1">
    <citation type="submission" date="2023-03" db="EMBL/GenBank/DDBJ databases">
        <title>Complete genome of Cladonia borealis.</title>
        <authorList>
            <person name="Park H."/>
        </authorList>
    </citation>
    <scope>NUCLEOTIDE SEQUENCE</scope>
    <source>
        <strain evidence="2">ANT050790</strain>
    </source>
</reference>
<evidence type="ECO:0000313" key="2">
    <source>
        <dbReference type="EMBL" id="KAK0512777.1"/>
    </source>
</evidence>
<protein>
    <submittedName>
        <fullName evidence="2">Uncharacterized protein</fullName>
    </submittedName>
</protein>
<feature type="signal peptide" evidence="1">
    <location>
        <begin position="1"/>
        <end position="15"/>
    </location>
</feature>
<dbReference type="EMBL" id="JAFEKC020000009">
    <property type="protein sequence ID" value="KAK0512777.1"/>
    <property type="molecule type" value="Genomic_DNA"/>
</dbReference>
<keyword evidence="3" id="KW-1185">Reference proteome</keyword>
<proteinExistence type="predicted"/>
<organism evidence="2 3">
    <name type="scientific">Cladonia borealis</name>
    <dbReference type="NCBI Taxonomy" id="184061"/>
    <lineage>
        <taxon>Eukaryota</taxon>
        <taxon>Fungi</taxon>
        <taxon>Dikarya</taxon>
        <taxon>Ascomycota</taxon>
        <taxon>Pezizomycotina</taxon>
        <taxon>Lecanoromycetes</taxon>
        <taxon>OSLEUM clade</taxon>
        <taxon>Lecanoromycetidae</taxon>
        <taxon>Lecanorales</taxon>
        <taxon>Lecanorineae</taxon>
        <taxon>Cladoniaceae</taxon>
        <taxon>Cladonia</taxon>
    </lineage>
</organism>